<feature type="repeat" description="ANK" evidence="7">
    <location>
        <begin position="238"/>
        <end position="270"/>
    </location>
</feature>
<evidence type="ECO:0000259" key="10">
    <source>
        <dbReference type="Pfam" id="PF13962"/>
    </source>
</evidence>
<dbReference type="Pfam" id="PF13637">
    <property type="entry name" value="Ank_4"/>
    <property type="match status" value="1"/>
</dbReference>
<evidence type="ECO:0000313" key="11">
    <source>
        <dbReference type="EMBL" id="KAL0311525.1"/>
    </source>
</evidence>
<proteinExistence type="predicted"/>
<keyword evidence="3" id="KW-0677">Repeat</keyword>
<evidence type="ECO:0000256" key="8">
    <source>
        <dbReference type="SAM" id="MobiDB-lite"/>
    </source>
</evidence>
<dbReference type="PROSITE" id="PS50088">
    <property type="entry name" value="ANK_REPEAT"/>
    <property type="match status" value="5"/>
</dbReference>
<keyword evidence="6 9" id="KW-0472">Membrane</keyword>
<comment type="subcellular location">
    <subcellularLocation>
        <location evidence="1">Membrane</location>
        <topology evidence="1">Multi-pass membrane protein</topology>
    </subcellularLocation>
</comment>
<organism evidence="11">
    <name type="scientific">Sesamum angustifolium</name>
    <dbReference type="NCBI Taxonomy" id="2727405"/>
    <lineage>
        <taxon>Eukaryota</taxon>
        <taxon>Viridiplantae</taxon>
        <taxon>Streptophyta</taxon>
        <taxon>Embryophyta</taxon>
        <taxon>Tracheophyta</taxon>
        <taxon>Spermatophyta</taxon>
        <taxon>Magnoliopsida</taxon>
        <taxon>eudicotyledons</taxon>
        <taxon>Gunneridae</taxon>
        <taxon>Pentapetalae</taxon>
        <taxon>asterids</taxon>
        <taxon>lamiids</taxon>
        <taxon>Lamiales</taxon>
        <taxon>Pedaliaceae</taxon>
        <taxon>Sesamum</taxon>
    </lineage>
</organism>
<dbReference type="GO" id="GO:0005886">
    <property type="term" value="C:plasma membrane"/>
    <property type="evidence" value="ECO:0007669"/>
    <property type="project" value="TreeGrafter"/>
</dbReference>
<dbReference type="InterPro" id="IPR002110">
    <property type="entry name" value="Ankyrin_rpt"/>
</dbReference>
<feature type="domain" description="PGG" evidence="10">
    <location>
        <begin position="433"/>
        <end position="542"/>
    </location>
</feature>
<dbReference type="SMART" id="SM00248">
    <property type="entry name" value="ANK"/>
    <property type="match status" value="9"/>
</dbReference>
<dbReference type="AlphaFoldDB" id="A0AAW2KX42"/>
<evidence type="ECO:0000256" key="6">
    <source>
        <dbReference type="ARBA" id="ARBA00023136"/>
    </source>
</evidence>
<reference evidence="11" key="2">
    <citation type="journal article" date="2024" name="Plant">
        <title>Genomic evolution and insights into agronomic trait innovations of Sesamum species.</title>
        <authorList>
            <person name="Miao H."/>
            <person name="Wang L."/>
            <person name="Qu L."/>
            <person name="Liu H."/>
            <person name="Sun Y."/>
            <person name="Le M."/>
            <person name="Wang Q."/>
            <person name="Wei S."/>
            <person name="Zheng Y."/>
            <person name="Lin W."/>
            <person name="Duan Y."/>
            <person name="Cao H."/>
            <person name="Xiong S."/>
            <person name="Wang X."/>
            <person name="Wei L."/>
            <person name="Li C."/>
            <person name="Ma Q."/>
            <person name="Ju M."/>
            <person name="Zhao R."/>
            <person name="Li G."/>
            <person name="Mu C."/>
            <person name="Tian Q."/>
            <person name="Mei H."/>
            <person name="Zhang T."/>
            <person name="Gao T."/>
            <person name="Zhang H."/>
        </authorList>
    </citation>
    <scope>NUCLEOTIDE SEQUENCE</scope>
    <source>
        <strain evidence="11">G01</strain>
    </source>
</reference>
<protein>
    <submittedName>
        <fullName evidence="11">Protein ACCELERATED CELL DEATH 6</fullName>
    </submittedName>
</protein>
<name>A0AAW2KX42_9LAMI</name>
<accession>A0AAW2KX42</accession>
<comment type="caution">
    <text evidence="11">The sequence shown here is derived from an EMBL/GenBank/DDBJ whole genome shotgun (WGS) entry which is preliminary data.</text>
</comment>
<dbReference type="SUPFAM" id="SSF48403">
    <property type="entry name" value="Ankyrin repeat"/>
    <property type="match status" value="1"/>
</dbReference>
<evidence type="ECO:0000256" key="4">
    <source>
        <dbReference type="ARBA" id="ARBA00022989"/>
    </source>
</evidence>
<feature type="transmembrane region" description="Helical" evidence="9">
    <location>
        <begin position="484"/>
        <end position="507"/>
    </location>
</feature>
<keyword evidence="5 7" id="KW-0040">ANK repeat</keyword>
<dbReference type="InterPro" id="IPR026961">
    <property type="entry name" value="PGG_dom"/>
</dbReference>
<evidence type="ECO:0000256" key="7">
    <source>
        <dbReference type="PROSITE-ProRule" id="PRU00023"/>
    </source>
</evidence>
<feature type="transmembrane region" description="Helical" evidence="9">
    <location>
        <begin position="519"/>
        <end position="541"/>
    </location>
</feature>
<dbReference type="Pfam" id="PF12796">
    <property type="entry name" value="Ank_2"/>
    <property type="match status" value="2"/>
</dbReference>
<dbReference type="Pfam" id="PF13962">
    <property type="entry name" value="PGG"/>
    <property type="match status" value="1"/>
</dbReference>
<feature type="repeat" description="ANK" evidence="7">
    <location>
        <begin position="306"/>
        <end position="328"/>
    </location>
</feature>
<keyword evidence="2 9" id="KW-0812">Transmembrane</keyword>
<dbReference type="FunFam" id="1.25.40.20:FF:000749">
    <property type="entry name" value="Uncharacterized protein"/>
    <property type="match status" value="1"/>
</dbReference>
<feature type="transmembrane region" description="Helical" evidence="9">
    <location>
        <begin position="548"/>
        <end position="570"/>
    </location>
</feature>
<keyword evidence="4 9" id="KW-1133">Transmembrane helix</keyword>
<sequence>MSVPKNPGLLEEEEEESYSTAETMDPELYKATTEGDILRFARAMEQGPPDRYHSPPASCVQLGPQKNTVLHIATSFAHYEIVKLICKDLPFFVAEKNAKGDTALHIAARAGDSLLVMLLVNSDFKEGGLAEKNDEGHTALHEALKYGHEEVARILINKNLEMPYSLNKEGKSLLYLAAEAGFVTIVRLLMDNPVGNNTMGGKHKNKSPVYAAIRGRNIDVIKLLWERDPSSFELRNGKGKNPLHAAVCMGYTEAVKFLLDKHYEFAYQNDKWGNYPIHSASNKGLLDIIKFMLQQRPDIRDLLTAHGQNMLHVAARSGKYEAVKYMLKMPGLEKLISERDEDGNTPLHLATMYGHLKIVAMLVRDARVNLTLPNNNRQTALDIAEEQMEMGLASFQKRLTCMVLRVVGAPQACQPKTSRSASVRLGDQSETESWRDKVNVILLVATVIATVTFQAGFTIPGGYNSTNPDQGLATMIEKVKFQEFVICNTIALYSSIIVAVTLIWAQLGDPSSMQVALKLALPLLGIALAMMSIAFLAGVYLVVSKLCWLANVVLLLGSFFLVVLIPPLLIPSIPSGVIYTRSLRILNSILGYLKIASIASNL</sequence>
<gene>
    <name evidence="11" type="ORF">Sangu_2447200</name>
</gene>
<feature type="transmembrane region" description="Helical" evidence="9">
    <location>
        <begin position="440"/>
        <end position="463"/>
    </location>
</feature>
<reference evidence="11" key="1">
    <citation type="submission" date="2020-06" db="EMBL/GenBank/DDBJ databases">
        <authorList>
            <person name="Li T."/>
            <person name="Hu X."/>
            <person name="Zhang T."/>
            <person name="Song X."/>
            <person name="Zhang H."/>
            <person name="Dai N."/>
            <person name="Sheng W."/>
            <person name="Hou X."/>
            <person name="Wei L."/>
        </authorList>
    </citation>
    <scope>NUCLEOTIDE SEQUENCE</scope>
    <source>
        <strain evidence="11">G01</strain>
        <tissue evidence="11">Leaf</tissue>
    </source>
</reference>
<feature type="repeat" description="ANK" evidence="7">
    <location>
        <begin position="99"/>
        <end position="121"/>
    </location>
</feature>
<evidence type="ECO:0000256" key="3">
    <source>
        <dbReference type="ARBA" id="ARBA00022737"/>
    </source>
</evidence>
<evidence type="ECO:0000256" key="1">
    <source>
        <dbReference type="ARBA" id="ARBA00004141"/>
    </source>
</evidence>
<dbReference type="EMBL" id="JACGWK010000016">
    <property type="protein sequence ID" value="KAL0311525.1"/>
    <property type="molecule type" value="Genomic_DNA"/>
</dbReference>
<feature type="repeat" description="ANK" evidence="7">
    <location>
        <begin position="342"/>
        <end position="364"/>
    </location>
</feature>
<dbReference type="Gene3D" id="1.25.40.20">
    <property type="entry name" value="Ankyrin repeat-containing domain"/>
    <property type="match status" value="2"/>
</dbReference>
<dbReference type="PROSITE" id="PS50297">
    <property type="entry name" value="ANK_REP_REGION"/>
    <property type="match status" value="5"/>
</dbReference>
<feature type="repeat" description="ANK" evidence="7">
    <location>
        <begin position="135"/>
        <end position="167"/>
    </location>
</feature>
<dbReference type="PANTHER" id="PTHR24186:SF46">
    <property type="entry name" value="PROTEIN ACCELERATED CELL DEATH 6-LIKE"/>
    <property type="match status" value="1"/>
</dbReference>
<evidence type="ECO:0000256" key="9">
    <source>
        <dbReference type="SAM" id="Phobius"/>
    </source>
</evidence>
<dbReference type="InterPro" id="IPR036770">
    <property type="entry name" value="Ankyrin_rpt-contain_sf"/>
</dbReference>
<evidence type="ECO:0000256" key="5">
    <source>
        <dbReference type="ARBA" id="ARBA00023043"/>
    </source>
</evidence>
<dbReference type="PANTHER" id="PTHR24186">
    <property type="entry name" value="PROTEIN PHOSPHATASE 1 REGULATORY SUBUNIT"/>
    <property type="match status" value="1"/>
</dbReference>
<evidence type="ECO:0000256" key="2">
    <source>
        <dbReference type="ARBA" id="ARBA00022692"/>
    </source>
</evidence>
<feature type="region of interest" description="Disordered" evidence="8">
    <location>
        <begin position="1"/>
        <end position="25"/>
    </location>
</feature>